<protein>
    <submittedName>
        <fullName evidence="1">Uncharacterized protein</fullName>
    </submittedName>
</protein>
<dbReference type="EMBL" id="KC008572">
    <property type="protein sequence ID" value="AGF85142.1"/>
    <property type="molecule type" value="Genomic_DNA"/>
</dbReference>
<organism evidence="1 2">
    <name type="scientific">Moumouvirus goulette</name>
    <dbReference type="NCBI Taxonomy" id="1247379"/>
    <lineage>
        <taxon>Viruses</taxon>
        <taxon>Varidnaviria</taxon>
        <taxon>Bamfordvirae</taxon>
        <taxon>Nucleocytoviricota</taxon>
        <taxon>Megaviricetes</taxon>
        <taxon>Imitervirales</taxon>
        <taxon>Mimiviridae</taxon>
        <taxon>Megamimivirinae</taxon>
        <taxon>Moumouvirus</taxon>
        <taxon>Moumouvirus goulettemassiliense</taxon>
    </lineage>
</organism>
<proteinExistence type="predicted"/>
<reference evidence="1 2" key="1">
    <citation type="submission" date="2012-10" db="EMBL/GenBank/DDBJ databases">
        <title>Complete genome sequence of Moumouvirus goulette.</title>
        <authorList>
            <person name="Fournous G."/>
            <person name="Bougalmi M."/>
            <person name="Colson P."/>
        </authorList>
    </citation>
    <scope>NUCLEOTIDE SEQUENCE [LARGE SCALE GENOMIC DNA]</scope>
</reference>
<evidence type="ECO:0000313" key="2">
    <source>
        <dbReference type="Proteomes" id="UP000241071"/>
    </source>
</evidence>
<name>M1PWL1_9VIRU</name>
<sequence>MSFCGGCGNCGQCSGGYGKYYNDGYNGGYNAAGCSDNFGACANNLTGKRRTVYYENEDCYNSQNATSFGNRQAAAANGWNGGCRNGGANGWNNSGWNNGGWGPVGGCGPIGGACGPVGGCGPIGGACGPIGGGGCGPGPWVGGGACYDGCGPDYKKPYNKGFRNYGTPSAKLCKGLGYKNKNNWH</sequence>
<gene>
    <name evidence="1" type="ORF">glt_00333</name>
</gene>
<dbReference type="Proteomes" id="UP000241071">
    <property type="component" value="Segment"/>
</dbReference>
<accession>M1PWL1</accession>
<evidence type="ECO:0000313" key="1">
    <source>
        <dbReference type="EMBL" id="AGF85142.1"/>
    </source>
</evidence>
<keyword evidence="2" id="KW-1185">Reference proteome</keyword>